<organism evidence="1 2">
    <name type="scientific">Psychrosphaera aquimarina</name>
    <dbReference type="NCBI Taxonomy" id="2044854"/>
    <lineage>
        <taxon>Bacteria</taxon>
        <taxon>Pseudomonadati</taxon>
        <taxon>Pseudomonadota</taxon>
        <taxon>Gammaproteobacteria</taxon>
        <taxon>Alteromonadales</taxon>
        <taxon>Pseudoalteromonadaceae</taxon>
        <taxon>Psychrosphaera</taxon>
    </lineage>
</organism>
<dbReference type="Pfam" id="PF03695">
    <property type="entry name" value="UPF0149"/>
    <property type="match status" value="1"/>
</dbReference>
<reference evidence="1 2" key="1">
    <citation type="submission" date="2023-10" db="EMBL/GenBank/DDBJ databases">
        <title>Psychrosphaera aquimaarina strain SW33 isolated from seawater.</title>
        <authorList>
            <person name="Bayburt H."/>
            <person name="Kim J.M."/>
            <person name="Choi B.J."/>
            <person name="Jeon C.O."/>
        </authorList>
    </citation>
    <scope>NUCLEOTIDE SEQUENCE [LARGE SCALE GENOMIC DNA]</scope>
    <source>
        <strain evidence="1 2">KCTC 52743</strain>
    </source>
</reference>
<protein>
    <submittedName>
        <fullName evidence="1">UPF0149 family protein</fullName>
    </submittedName>
</protein>
<dbReference type="PANTHER" id="PTHR37528:SF1">
    <property type="entry name" value="UPF0149 PROTEIN YGFB"/>
    <property type="match status" value="1"/>
</dbReference>
<dbReference type="EMBL" id="JAWCUA010000001">
    <property type="protein sequence ID" value="MDU0111910.1"/>
    <property type="molecule type" value="Genomic_DNA"/>
</dbReference>
<dbReference type="PANTHER" id="PTHR37528">
    <property type="entry name" value="UPF0149 PROTEIN YGFB"/>
    <property type="match status" value="1"/>
</dbReference>
<sequence length="184" mass="20913">MNHDQLVSVLNEHDFTATASELHGLLTGLIAGGMFRESTDYLDHMSELFNNGLTVKGSLKKAAETIVEQVFSQLESEDMSFELYLPDDDESLSDQAEELLNWVQYFLVGFGFNKRDLTMSSNEAREIIEDFTNITRMDTQLDEDNESQADFYEVIEFVRISTVLCHQEFGKAVNQAKPVTNTLH</sequence>
<comment type="caution">
    <text evidence="1">The sequence shown here is derived from an EMBL/GenBank/DDBJ whole genome shotgun (WGS) entry which is preliminary data.</text>
</comment>
<dbReference type="Proteomes" id="UP001257914">
    <property type="component" value="Unassembled WGS sequence"/>
</dbReference>
<accession>A0ABU3QWW9</accession>
<name>A0ABU3QWW9_9GAMM</name>
<evidence type="ECO:0000313" key="1">
    <source>
        <dbReference type="EMBL" id="MDU0111910.1"/>
    </source>
</evidence>
<evidence type="ECO:0000313" key="2">
    <source>
        <dbReference type="Proteomes" id="UP001257914"/>
    </source>
</evidence>
<gene>
    <name evidence="1" type="ORF">RT723_02590</name>
</gene>
<proteinExistence type="predicted"/>
<dbReference type="RefSeq" id="WP_216055918.1">
    <property type="nucleotide sequence ID" value="NZ_JAWCUA010000001.1"/>
</dbReference>
<dbReference type="InterPro" id="IPR011978">
    <property type="entry name" value="YgfB-like"/>
</dbReference>
<keyword evidence="2" id="KW-1185">Reference proteome</keyword>